<gene>
    <name evidence="1" type="ORF">METZ01_LOCUS50313</name>
</gene>
<sequence>MIRWFIPFLFMTVSVFGQEAGTDAESLLKRKFASTTKLLHKPPRPFFQGRPYNLEFFSDLPKDSVETLALFFKTETNLEYWEVPLEPYRGRYRFRYDPKLHPGEEITYFFVAVMKNAGIYAVPVNGDGNLAPYYIRPVDPIKYYESITPK</sequence>
<organism evidence="1">
    <name type="scientific">marine metagenome</name>
    <dbReference type="NCBI Taxonomy" id="408172"/>
    <lineage>
        <taxon>unclassified sequences</taxon>
        <taxon>metagenomes</taxon>
        <taxon>ecological metagenomes</taxon>
    </lineage>
</organism>
<accession>A0A381S234</accession>
<name>A0A381S234_9ZZZZ</name>
<protein>
    <submittedName>
        <fullName evidence="1">Uncharacterized protein</fullName>
    </submittedName>
</protein>
<proteinExistence type="predicted"/>
<dbReference type="AlphaFoldDB" id="A0A381S234"/>
<dbReference type="EMBL" id="UINC01002512">
    <property type="protein sequence ID" value="SUZ97459.1"/>
    <property type="molecule type" value="Genomic_DNA"/>
</dbReference>
<evidence type="ECO:0000313" key="1">
    <source>
        <dbReference type="EMBL" id="SUZ97459.1"/>
    </source>
</evidence>
<reference evidence="1" key="1">
    <citation type="submission" date="2018-05" db="EMBL/GenBank/DDBJ databases">
        <authorList>
            <person name="Lanie J.A."/>
            <person name="Ng W.-L."/>
            <person name="Kazmierczak K.M."/>
            <person name="Andrzejewski T.M."/>
            <person name="Davidsen T.M."/>
            <person name="Wayne K.J."/>
            <person name="Tettelin H."/>
            <person name="Glass J.I."/>
            <person name="Rusch D."/>
            <person name="Podicherti R."/>
            <person name="Tsui H.-C.T."/>
            <person name="Winkler M.E."/>
        </authorList>
    </citation>
    <scope>NUCLEOTIDE SEQUENCE</scope>
</reference>